<dbReference type="InterPro" id="IPR018094">
    <property type="entry name" value="Thymidylate_kinase"/>
</dbReference>
<dbReference type="Gene3D" id="3.40.50.300">
    <property type="entry name" value="P-loop containing nucleotide triphosphate hydrolases"/>
    <property type="match status" value="1"/>
</dbReference>
<evidence type="ECO:0000259" key="13">
    <source>
        <dbReference type="Pfam" id="PF02223"/>
    </source>
</evidence>
<dbReference type="CDD" id="cd01672">
    <property type="entry name" value="TMPK"/>
    <property type="match status" value="1"/>
</dbReference>
<proteinExistence type="inferred from homology"/>
<dbReference type="InterPro" id="IPR039430">
    <property type="entry name" value="Thymidylate_kin-like_dom"/>
</dbReference>
<gene>
    <name evidence="12" type="primary">tmk</name>
    <name evidence="14" type="ORF">EV675_3608</name>
</gene>
<dbReference type="GO" id="GO:0006233">
    <property type="term" value="P:dTDP biosynthetic process"/>
    <property type="evidence" value="ECO:0007669"/>
    <property type="project" value="InterPro"/>
</dbReference>
<organism evidence="14 15">
    <name type="scientific">Pigmentiphaga kullae</name>
    <dbReference type="NCBI Taxonomy" id="151784"/>
    <lineage>
        <taxon>Bacteria</taxon>
        <taxon>Pseudomonadati</taxon>
        <taxon>Pseudomonadota</taxon>
        <taxon>Betaproteobacteria</taxon>
        <taxon>Burkholderiales</taxon>
        <taxon>Alcaligenaceae</taxon>
        <taxon>Pigmentiphaga</taxon>
    </lineage>
</organism>
<keyword evidence="15" id="KW-1185">Reference proteome</keyword>
<dbReference type="AlphaFoldDB" id="A0A4Q7NDE8"/>
<keyword evidence="8 12" id="KW-0067">ATP-binding</keyword>
<evidence type="ECO:0000256" key="9">
    <source>
        <dbReference type="ARBA" id="ARBA00029962"/>
    </source>
</evidence>
<keyword evidence="4 12" id="KW-0808">Transferase</keyword>
<evidence type="ECO:0000256" key="11">
    <source>
        <dbReference type="ARBA" id="ARBA00057735"/>
    </source>
</evidence>
<evidence type="ECO:0000256" key="4">
    <source>
        <dbReference type="ARBA" id="ARBA00022679"/>
    </source>
</evidence>
<dbReference type="OrthoDB" id="9774907at2"/>
<dbReference type="PANTHER" id="PTHR10344:SF4">
    <property type="entry name" value="UMP-CMP KINASE 2, MITOCHONDRIAL"/>
    <property type="match status" value="1"/>
</dbReference>
<keyword evidence="6 12" id="KW-0547">Nucleotide-binding</keyword>
<dbReference type="Proteomes" id="UP000292445">
    <property type="component" value="Unassembled WGS sequence"/>
</dbReference>
<evidence type="ECO:0000256" key="2">
    <source>
        <dbReference type="ARBA" id="ARBA00012980"/>
    </source>
</evidence>
<accession>A0A4Q7NDE8</accession>
<dbReference type="Pfam" id="PF02223">
    <property type="entry name" value="Thymidylate_kin"/>
    <property type="match status" value="1"/>
</dbReference>
<dbReference type="GO" id="GO:0005829">
    <property type="term" value="C:cytosol"/>
    <property type="evidence" value="ECO:0007669"/>
    <property type="project" value="TreeGrafter"/>
</dbReference>
<evidence type="ECO:0000256" key="6">
    <source>
        <dbReference type="ARBA" id="ARBA00022741"/>
    </source>
</evidence>
<keyword evidence="7 12" id="KW-0418">Kinase</keyword>
<dbReference type="RefSeq" id="WP_130358589.1">
    <property type="nucleotide sequence ID" value="NZ_SGXC01000002.1"/>
</dbReference>
<protein>
    <recommendedName>
        <fullName evidence="3 12">Thymidylate kinase</fullName>
        <ecNumber evidence="2 12">2.7.4.9</ecNumber>
    </recommendedName>
    <alternativeName>
        <fullName evidence="9 12">dTMP kinase</fullName>
    </alternativeName>
</protein>
<evidence type="ECO:0000313" key="14">
    <source>
        <dbReference type="EMBL" id="RZS80995.1"/>
    </source>
</evidence>
<dbReference type="FunFam" id="3.40.50.300:FF:000225">
    <property type="entry name" value="Thymidylate kinase"/>
    <property type="match status" value="1"/>
</dbReference>
<dbReference type="HAMAP" id="MF_00165">
    <property type="entry name" value="Thymidylate_kinase"/>
    <property type="match status" value="1"/>
</dbReference>
<feature type="domain" description="Thymidylate kinase-like" evidence="13">
    <location>
        <begin position="18"/>
        <end position="203"/>
    </location>
</feature>
<dbReference type="EMBL" id="SGXC01000002">
    <property type="protein sequence ID" value="RZS80995.1"/>
    <property type="molecule type" value="Genomic_DNA"/>
</dbReference>
<evidence type="ECO:0000256" key="12">
    <source>
        <dbReference type="HAMAP-Rule" id="MF_00165"/>
    </source>
</evidence>
<dbReference type="GO" id="GO:0005524">
    <property type="term" value="F:ATP binding"/>
    <property type="evidence" value="ECO:0007669"/>
    <property type="project" value="UniProtKB-UniRule"/>
</dbReference>
<evidence type="ECO:0000313" key="15">
    <source>
        <dbReference type="Proteomes" id="UP000292445"/>
    </source>
</evidence>
<sequence length="218" mass="24154">MSAGANSAAARRGRFITLEGVDGAGKSTHLEWLVARLREAGLDVVQTREPGGTPLAEKLRELLLNEPMRLDTETLLMFAGRCEHVRTVIEPALARGQWVVCDRFTDATYAYQGGGRGLAAGRIAVLEQWVHGDLQPDVTWLFDVPLDVSRERLGRGRTLDRFEREDDAFFERTRAAYHARAEADPARFRIIDSTRPIEAVRAELAAQLRACIDQAAGA</sequence>
<dbReference type="NCBIfam" id="TIGR00041">
    <property type="entry name" value="DTMP_kinase"/>
    <property type="match status" value="1"/>
</dbReference>
<evidence type="ECO:0000256" key="7">
    <source>
        <dbReference type="ARBA" id="ARBA00022777"/>
    </source>
</evidence>
<dbReference type="GO" id="GO:0006235">
    <property type="term" value="P:dTTP biosynthetic process"/>
    <property type="evidence" value="ECO:0007669"/>
    <property type="project" value="UniProtKB-UniRule"/>
</dbReference>
<evidence type="ECO:0000256" key="1">
    <source>
        <dbReference type="ARBA" id="ARBA00009776"/>
    </source>
</evidence>
<keyword evidence="5 12" id="KW-0545">Nucleotide biosynthesis</keyword>
<dbReference type="GO" id="GO:0006227">
    <property type="term" value="P:dUDP biosynthetic process"/>
    <property type="evidence" value="ECO:0007669"/>
    <property type="project" value="TreeGrafter"/>
</dbReference>
<feature type="binding site" evidence="12">
    <location>
        <begin position="20"/>
        <end position="27"/>
    </location>
    <ligand>
        <name>ATP</name>
        <dbReference type="ChEBI" id="CHEBI:30616"/>
    </ligand>
</feature>
<name>A0A4Q7NDE8_9BURK</name>
<reference evidence="14 15" key="1">
    <citation type="submission" date="2019-02" db="EMBL/GenBank/DDBJ databases">
        <title>Genomic Encyclopedia of Type Strains, Phase IV (KMG-IV): sequencing the most valuable type-strain genomes for metagenomic binning, comparative biology and taxonomic classification.</title>
        <authorList>
            <person name="Goeker M."/>
        </authorList>
    </citation>
    <scope>NUCLEOTIDE SEQUENCE [LARGE SCALE GENOMIC DNA]</scope>
    <source>
        <strain evidence="14 15">K24</strain>
    </source>
</reference>
<evidence type="ECO:0000256" key="8">
    <source>
        <dbReference type="ARBA" id="ARBA00022840"/>
    </source>
</evidence>
<evidence type="ECO:0000256" key="5">
    <source>
        <dbReference type="ARBA" id="ARBA00022727"/>
    </source>
</evidence>
<dbReference type="EC" id="2.7.4.9" evidence="2 12"/>
<dbReference type="InterPro" id="IPR027417">
    <property type="entry name" value="P-loop_NTPase"/>
</dbReference>
<evidence type="ECO:0000256" key="3">
    <source>
        <dbReference type="ARBA" id="ARBA00017144"/>
    </source>
</evidence>
<evidence type="ECO:0000256" key="10">
    <source>
        <dbReference type="ARBA" id="ARBA00048743"/>
    </source>
</evidence>
<comment type="function">
    <text evidence="11 12">Phosphorylation of dTMP to form dTDP in both de novo and salvage pathways of dTTP synthesis.</text>
</comment>
<comment type="caution">
    <text evidence="14">The sequence shown here is derived from an EMBL/GenBank/DDBJ whole genome shotgun (WGS) entry which is preliminary data.</text>
</comment>
<dbReference type="PANTHER" id="PTHR10344">
    <property type="entry name" value="THYMIDYLATE KINASE"/>
    <property type="match status" value="1"/>
</dbReference>
<comment type="catalytic activity">
    <reaction evidence="10 12">
        <text>dTMP + ATP = dTDP + ADP</text>
        <dbReference type="Rhea" id="RHEA:13517"/>
        <dbReference type="ChEBI" id="CHEBI:30616"/>
        <dbReference type="ChEBI" id="CHEBI:58369"/>
        <dbReference type="ChEBI" id="CHEBI:63528"/>
        <dbReference type="ChEBI" id="CHEBI:456216"/>
        <dbReference type="EC" id="2.7.4.9"/>
    </reaction>
</comment>
<dbReference type="SUPFAM" id="SSF52540">
    <property type="entry name" value="P-loop containing nucleoside triphosphate hydrolases"/>
    <property type="match status" value="1"/>
</dbReference>
<dbReference type="GO" id="GO:0004798">
    <property type="term" value="F:dTMP kinase activity"/>
    <property type="evidence" value="ECO:0007669"/>
    <property type="project" value="UniProtKB-UniRule"/>
</dbReference>
<comment type="similarity">
    <text evidence="1 12">Belongs to the thymidylate kinase family.</text>
</comment>